<evidence type="ECO:0000313" key="3">
    <source>
        <dbReference type="EMBL" id="KAK5967807.1"/>
    </source>
</evidence>
<dbReference type="InterPro" id="IPR008271">
    <property type="entry name" value="Ser/Thr_kinase_AS"/>
</dbReference>
<organism evidence="3 4">
    <name type="scientific">Trichostrongylus colubriformis</name>
    <name type="common">Black scour worm</name>
    <dbReference type="NCBI Taxonomy" id="6319"/>
    <lineage>
        <taxon>Eukaryota</taxon>
        <taxon>Metazoa</taxon>
        <taxon>Ecdysozoa</taxon>
        <taxon>Nematoda</taxon>
        <taxon>Chromadorea</taxon>
        <taxon>Rhabditida</taxon>
        <taxon>Rhabditina</taxon>
        <taxon>Rhabditomorpha</taxon>
        <taxon>Strongyloidea</taxon>
        <taxon>Trichostrongylidae</taxon>
        <taxon>Trichostrongylus</taxon>
    </lineage>
</organism>
<accession>A0AAN8EX43</accession>
<dbReference type="InterPro" id="IPR000719">
    <property type="entry name" value="Prot_kinase_dom"/>
</dbReference>
<proteinExistence type="predicted"/>
<keyword evidence="3" id="KW-0418">Kinase</keyword>
<reference evidence="3 4" key="1">
    <citation type="submission" date="2019-10" db="EMBL/GenBank/DDBJ databases">
        <title>Assembly and Annotation for the nematode Trichostrongylus colubriformis.</title>
        <authorList>
            <person name="Martin J."/>
        </authorList>
    </citation>
    <scope>NUCLEOTIDE SEQUENCE [LARGE SCALE GENOMIC DNA]</scope>
    <source>
        <strain evidence="3">G859</strain>
        <tissue evidence="3">Whole worm</tissue>
    </source>
</reference>
<dbReference type="EMBL" id="WIXE01022083">
    <property type="protein sequence ID" value="KAK5967807.1"/>
    <property type="molecule type" value="Genomic_DNA"/>
</dbReference>
<dbReference type="Gene3D" id="1.10.510.10">
    <property type="entry name" value="Transferase(Phosphotransferase) domain 1"/>
    <property type="match status" value="1"/>
</dbReference>
<feature type="domain" description="Protein kinase" evidence="2">
    <location>
        <begin position="1"/>
        <end position="99"/>
    </location>
</feature>
<dbReference type="GO" id="GO:0005524">
    <property type="term" value="F:ATP binding"/>
    <property type="evidence" value="ECO:0007669"/>
    <property type="project" value="InterPro"/>
</dbReference>
<evidence type="ECO:0000256" key="1">
    <source>
        <dbReference type="ARBA" id="ARBA00012513"/>
    </source>
</evidence>
<protein>
    <recommendedName>
        <fullName evidence="1">non-specific serine/threonine protein kinase</fullName>
        <ecNumber evidence="1">2.7.11.1</ecNumber>
    </recommendedName>
</protein>
<gene>
    <name evidence="3" type="ORF">GCK32_020036</name>
</gene>
<dbReference type="PANTHER" id="PTHR11909">
    <property type="entry name" value="CASEIN KINASE-RELATED"/>
    <property type="match status" value="1"/>
</dbReference>
<sequence>MNLLDRNLEKLREQTTAFKPATTYYVAHEVLAALAFLHGLRYAHRDVKLTNICIGAGQMNTRIYLIDYGETVKIGKKIRYGTPDGYTLPYWSLDAHKRG</sequence>
<dbReference type="Pfam" id="PF00069">
    <property type="entry name" value="Pkinase"/>
    <property type="match status" value="1"/>
</dbReference>
<name>A0AAN8EX43_TRICO</name>
<dbReference type="InterPro" id="IPR050235">
    <property type="entry name" value="CK1_Ser-Thr_kinase"/>
</dbReference>
<evidence type="ECO:0000259" key="2">
    <source>
        <dbReference type="PROSITE" id="PS50011"/>
    </source>
</evidence>
<evidence type="ECO:0000313" key="4">
    <source>
        <dbReference type="Proteomes" id="UP001331761"/>
    </source>
</evidence>
<dbReference type="EC" id="2.7.11.1" evidence="1"/>
<feature type="non-terminal residue" evidence="3">
    <location>
        <position position="99"/>
    </location>
</feature>
<keyword evidence="4" id="KW-1185">Reference proteome</keyword>
<comment type="caution">
    <text evidence="3">The sequence shown here is derived from an EMBL/GenBank/DDBJ whole genome shotgun (WGS) entry which is preliminary data.</text>
</comment>
<dbReference type="PROSITE" id="PS00108">
    <property type="entry name" value="PROTEIN_KINASE_ST"/>
    <property type="match status" value="1"/>
</dbReference>
<dbReference type="PROSITE" id="PS50011">
    <property type="entry name" value="PROTEIN_KINASE_DOM"/>
    <property type="match status" value="1"/>
</dbReference>
<dbReference type="Proteomes" id="UP001331761">
    <property type="component" value="Unassembled WGS sequence"/>
</dbReference>
<dbReference type="InterPro" id="IPR011009">
    <property type="entry name" value="Kinase-like_dom_sf"/>
</dbReference>
<dbReference type="GO" id="GO:0004674">
    <property type="term" value="F:protein serine/threonine kinase activity"/>
    <property type="evidence" value="ECO:0007669"/>
    <property type="project" value="UniProtKB-EC"/>
</dbReference>
<dbReference type="AlphaFoldDB" id="A0AAN8EX43"/>
<keyword evidence="3" id="KW-0808">Transferase</keyword>
<dbReference type="SUPFAM" id="SSF56112">
    <property type="entry name" value="Protein kinase-like (PK-like)"/>
    <property type="match status" value="1"/>
</dbReference>